<keyword evidence="1" id="KW-0233">DNA recombination</keyword>
<dbReference type="SUPFAM" id="SSF52540">
    <property type="entry name" value="P-loop containing nucleoside triphosphate hydrolases"/>
    <property type="match status" value="1"/>
</dbReference>
<feature type="region of interest" description="Disordered" evidence="2">
    <location>
        <begin position="2684"/>
        <end position="2712"/>
    </location>
</feature>
<dbReference type="GO" id="GO:0051015">
    <property type="term" value="F:actin filament binding"/>
    <property type="evidence" value="ECO:0007669"/>
    <property type="project" value="TreeGrafter"/>
</dbReference>
<dbReference type="SUPFAM" id="SSF56672">
    <property type="entry name" value="DNA/RNA polymerases"/>
    <property type="match status" value="1"/>
</dbReference>
<dbReference type="InterPro" id="IPR013103">
    <property type="entry name" value="RVT_2"/>
</dbReference>
<feature type="region of interest" description="Disordered" evidence="2">
    <location>
        <begin position="31"/>
        <end position="56"/>
    </location>
</feature>
<dbReference type="GO" id="GO:0007015">
    <property type="term" value="P:actin filament organization"/>
    <property type="evidence" value="ECO:0007669"/>
    <property type="project" value="TreeGrafter"/>
</dbReference>
<feature type="region of interest" description="Disordered" evidence="2">
    <location>
        <begin position="326"/>
        <end position="359"/>
    </location>
</feature>
<feature type="region of interest" description="Disordered" evidence="2">
    <location>
        <begin position="400"/>
        <end position="446"/>
    </location>
</feature>
<dbReference type="InterPro" id="IPR043502">
    <property type="entry name" value="DNA/RNA_pol_sf"/>
</dbReference>
<evidence type="ECO:0000259" key="3">
    <source>
        <dbReference type="Pfam" id="PF07727"/>
    </source>
</evidence>
<protein>
    <submittedName>
        <fullName evidence="4">Retrovirus-related Pol polyprotein from transposon TNT 1-94</fullName>
    </submittedName>
</protein>
<feature type="compositionally biased region" description="Basic and acidic residues" evidence="2">
    <location>
        <begin position="41"/>
        <end position="53"/>
    </location>
</feature>
<evidence type="ECO:0000256" key="2">
    <source>
        <dbReference type="SAM" id="MobiDB-lite"/>
    </source>
</evidence>
<reference evidence="4 5" key="1">
    <citation type="submission" date="2016-02" db="EMBL/GenBank/DDBJ databases">
        <title>Genome analysis of coral dinoflagellate symbionts highlights evolutionary adaptations to a symbiotic lifestyle.</title>
        <authorList>
            <person name="Aranda M."/>
            <person name="Li Y."/>
            <person name="Liew Y.J."/>
            <person name="Baumgarten S."/>
            <person name="Simakov O."/>
            <person name="Wilson M."/>
            <person name="Piel J."/>
            <person name="Ashoor H."/>
            <person name="Bougouffa S."/>
            <person name="Bajic V.B."/>
            <person name="Ryu T."/>
            <person name="Ravasi T."/>
            <person name="Bayer T."/>
            <person name="Micklem G."/>
            <person name="Kim H."/>
            <person name="Bhak J."/>
            <person name="Lajeunesse T.C."/>
            <person name="Voolstra C.R."/>
        </authorList>
    </citation>
    <scope>NUCLEOTIDE SEQUENCE [LARGE SCALE GENOMIC DNA]</scope>
    <source>
        <strain evidence="4 5">CCMP2467</strain>
    </source>
</reference>
<gene>
    <name evidence="4" type="ORF">AK812_SmicGene32470</name>
</gene>
<dbReference type="Gene3D" id="3.40.850.10">
    <property type="entry name" value="Kinesin motor domain"/>
    <property type="match status" value="2"/>
</dbReference>
<comment type="caution">
    <text evidence="4">The sequence shown here is derived from an EMBL/GenBank/DDBJ whole genome shotgun (WGS) entry which is preliminary data.</text>
</comment>
<dbReference type="InterPro" id="IPR027417">
    <property type="entry name" value="P-loop_NTPase"/>
</dbReference>
<accession>A0A1Q9CU15</accession>
<keyword evidence="5" id="KW-1185">Reference proteome</keyword>
<dbReference type="GO" id="GO:0015629">
    <property type="term" value="C:actin cytoskeleton"/>
    <property type="evidence" value="ECO:0007669"/>
    <property type="project" value="TreeGrafter"/>
</dbReference>
<dbReference type="Proteomes" id="UP000186817">
    <property type="component" value="Unassembled WGS sequence"/>
</dbReference>
<feature type="region of interest" description="Disordered" evidence="2">
    <location>
        <begin position="2289"/>
        <end position="2309"/>
    </location>
</feature>
<dbReference type="PANTHER" id="PTHR13140:SF706">
    <property type="entry name" value="DILUTE CLASS UNCONVENTIONAL MYOSIN, ISOFORM C"/>
    <property type="match status" value="1"/>
</dbReference>
<evidence type="ECO:0000313" key="4">
    <source>
        <dbReference type="EMBL" id="OLP86420.1"/>
    </source>
</evidence>
<dbReference type="InterPro" id="IPR013762">
    <property type="entry name" value="Integrase-like_cat_sf"/>
</dbReference>
<dbReference type="GO" id="GO:0016020">
    <property type="term" value="C:membrane"/>
    <property type="evidence" value="ECO:0007669"/>
    <property type="project" value="TreeGrafter"/>
</dbReference>
<dbReference type="OrthoDB" id="10055605at2759"/>
<sequence length="4816" mass="526794">MWLSLPTAQVSAMSASSGVARGIDAARLGQPSSQFRARRCSSGERPDHSRGEGDEQVPADLLRLEDFSDSELLRGLWARYERGQIYTWLGDVLVSVNPYSDVGAFGEDCLLRLFSCISTVFFLSHCQQAGEMEEEPGEFDGDALSPRDAVAAGEDFIDLFCPLLCLRCGEDEEGNQVSVQAVAVGKVQGKLLIAVPAAAWHRKVAKRSVPRGFMTKVFAAETAVCTLQDRGSEVEGQVVRIWLGYCEPSAESALEISDEEPVVGFGRLPSGEPLLPFVEALAEIWQAQLAAGSTSAQTANEAPAVPQDWAERFATMERSLAQLSASLRGGSHASPLGEHEAPAPQPVAATKAPRKVAPKVQASPATQVFPGLDQGVVAAAIAAGVEPQALSEMSRLVSSGPLTRLRSEPARPQRTSTALDESEEEPQRLEPDAPALDQSTPQKPHGLEVPAADALAQALVRCLDSAAGRSLNAKGSPLERALDASAGGSLEGSLNTGRRNAAARRALRESLTTSPQELSGLIEQLMSEDLAASTPGVGSPAVTSARGWLEHRSRVQAYPTVVHLSWAIAGALDCLRAGQPEQARARLNIALLQADQMSVDRGSWLLAQELSLELPPPMGAFKRHDTPASSTDPVYSRLLDPRWAEIALSRLRDEADFLDKRQKLSTRHTPTINKDTSEPSGEGSACADEWSPGLWRKRLLNLTVAMLNFLHLGRPSLCPPAVRVGTPMNRRQWAAVNGLQHLVFGSFFPLRFEPADYGRIGHKVEGQDRTLTALGRAAASLCRGFAGYMPKADAPTSPHQGPVPVEAVGSLPGRPDVAALPIVADRVKLPAKPCFRPQPYMDSTTKEFYDHPLRFARRPEPGVDQPPFVKILADRTQTLLLLRSLAQSGRLQRLDTVPAERLGWGAGAFCVAKDELRDRLVLDARPANQLESFPGRWVRALASAACLAGVLLKDQEALLMSGTDLVDCFYQFQVTDQRATRNLLACELTSREAELVFDAPAGSFEAGDGPILVGLSSLAMGDSSACEVAQCSHLGTLVQGRAVFPGELLVHASAPPRGLLSIGLVIDDLIILQRCLACDLERYRASPGLSEGSQRLRRATDAYDRANLRFSPKKTFEDQSRASFWGVDCCGTAGLVRANPSRYWALVLITTRVMQLGLATRSLLESLLGSWVSVFILRRRLLCLADLCFQAVRHGEPQTVLRLSPELLAELATFVLLGHTAVLDLRAPVRDHIIATDASSSWQAAVEADIEVGVAEEFFRHALQRGAWTRLLTPPSAWLREHDLLSPESELPGDMQFVTHPVAEAAARVPAYRCLWRQEYRTRMHINIAELGAYLREAISMALMVPQVQGLQVQVLQICVLDHLQTRVYMLVRAPAFLAQAAASPSQVLQAQGLQVQLRLVCVLVRFQPSRLSMQVRALGFSVQVISISTQVVQVQGLLARRLLSRVSSLVQATGLQVQSFTLVSRSRNTRSPGPWLVFLAPPSRCSGAKLLTGGFLVCCAWVQSAARRSALCCVTARPGYFAWTVRVVLVKTGASSRCKGASRSRSSPSGLDHLSPGSFSKVLADNLLNQWILRVIRLASSLGLFYCAENPDTSYFWQMPGWEDEASAGSRRVFRADLCQFGCLWRKRTRVATNTSLAGARLLCDRAVQHLRLVGRSSVHRLPWTSVADTTPDGFADALALAVSTSCGWSAASSLDPSACAKLGCCCRVGEAKNPGPRRASRTLLAARRSGDLESRPLQSDTSLRLGTWAWDAFLVWVSRSLSVDPLSVFASCPVLAAMALRAYGNHLYAAGGSKHTFRYTLVGAQRAILTLKGSLGPAWELLTRWEAVEPTVHRTPLPEPLLRAMVTVGWLRGLRRWAGCALLAFYGMARVGEVLRCERRHLLLRDDLFHSAEALFLRLDTSKTATRGRPKVQHIRIDDSSAMELITIAFKDLQPAEPLFPLSPSAFRSRWDSCLRVLGLAGAVNVTPGSLRGGGAVSAYHRGVPIQDIQWKLRLKHMATLEHYLQEVAALGALNQASDDAKRLIRFALQLYPCLCYSALVLTEVEEKTLSTSRETHCLTSAAKQKEANEGVKHASGMFYLKEMAARYSSSRPPQAPHLYAVVQQALSATGRRQALLITGESGAGKTEADALESPAVVQPVSMSFAMAQLSMCSVWLRIGQLLSHSTSQSHAMSSRRLWHWAARRLNRADHVVEEHLQTAAFVDAVSHSSRILQAMSPMIVGFVRLRDWLYGGEFNGEGLDVVQNWNTSEEFLQGAEQDLAAAIRGLTQAISQLSVQAPDEGWELVASPHPRTPRDQQELDSDAAGDPERVVGPHQVFSVAALAEQDDGGLSPTGGLVSVLVVDFRVESQGFAPEGGIFPDYPALLAEVRAWVQDEMGGPAERLAFYSAVEEEVVQAPPLGGKAKAKAKAKQAAPKKLSNAHLQNQLDLLTTLLPKSEPAAAAEEPAEMDAAGVGHLNPEEAELLQPPGQSSVTAAMLEQSRALSQLVSHLVSADGLSDAAALGSTPGLGLGMRGAAKRERLQQELASRSGVFLLQVAQQACRRLAPTQQVPQTIHEICQAHPALFTTYVERTGGYGSQRDSGLMMWILANLSNALLAEDVKAASDIAALAMVALEQSVMDGGRWDVAYLLSLMEDPPAAIFAHRPPSQNPRLRAFSALCPQGWATTAMTYVKEVDSLATRRAEAAGAPAKPKAQEAEQPQPKGGKRRRWSPVTGIECMPLAALCRPVPPRRFCRPLWLHLPWSYPRSRPAVFAAFGPDLASLAVCCRRPRLSAAACAAEPSATKAPDHMPPLDPSRLKLHGRGAWDPYEYLPDSLALPFLSPDCLLHGACCSSECAPDVSREKVSAVADLAKLWDSLGLLWLEAKGRPKGDELSYVRIFNAVKNATTDRQIGDRRGRNFTEFPVHAASAGLPTGPMLLALHADPAKESLAISVTDRRDYYHQFSCSRARARTNMLFPPVPASLLKGTKAYQELLDRAGLQESVPQPLGVRKTVVQAPPAEAYVCFKSVLQGDHLGVELATAAHRSFLKASGCLLEGSELRADEPFPTSKWVSGLVIDDFFSVSVQAPGSPEDSQAAVIHDRALAAYAKAQLDGSPGKDVRAMPLGKVAGCELDASDGTRGWGRILAGAPREKRLCIASITLAIAALPRSTDSLHLSVLGAWTWIIMYGRPLMAIFKRAFSLVKGADCVPQVFATDASEEGGAIVSTACSPEEAILKRLDPDWEEVGPVLDFSGFGPKRRESDAAFAWALHLLESGCLALLRHCARMGVPAGLLHPRASFAPALRAWQSLRALPAVSSRDFLSPDFGAREPRALTFFSCHFGPRCFEEASTFLLPGRGPPPPSIDAGLLTEKLALGFSRAISRRLRCIRNFDIDAAGLESPWVNDLAITAQWETEAAWTWPRNARFVSLIDSNVGRCAIAKGRSSSYALAQALDRIAATSVAFGLYAALPFCPTRLMPADGPSRGGSPPTPGPGLHAAEMPREASRILQSMPRLRRWAANWARLVLLTGLRRFDRFEACVRYASWSFRLFCCLPLDFDSALGFPGEGPLPRLTFWVAACWVSGFSGFRSPFCNGMPNAVSLLQPRNQADRARQLRRDGAVLAQERHVEAATKDLRTKLWAEFESWDLAKGIGLEIFDPSAPFDIDAINAVLSHFGRELFAAGRPYGHFSETINALSAGASCAPPGDAVAGVAFYLSMITVCYMWGWPTVAGILALAWGGLARIGEVLSARRKDLVLSLDLDDTVPYALLSIKEPKTRNRAARHQALKLDQPDLLEIVSFAFAGLPPSALLWPMSGQTLRNRFKALLDRLALTRTTSVKQLDLASLRAGGATWLMHVSEDAELVRRRGRWLSHKIMEIYVQEVSAVLFMPTLPADVRQNLFSLMHSYPTIFSTARWLQAAGVHTRLWFSFFQRGLGNRPPCEASQTYGHQGYQELVLDPAGEPLLSLEAGKGWLDKGTPARWCEVDLPAIKEIVAEHRFRPHLSFPPGYFDELLGMLQMAASDGTGSGLSQNDLVLLQELLREGEGWSYQHMQGRRVSTLNGKWLKLRHVSNGVEQWIGTEHFSPGCTVQKYEEEANAHFRGLRRNACTQGSFPQSSSPSTIGFPESILDLTCVFVAADPRVVVHVHFTGTGVYSVSELPAEKTWRGLRVPIEPTASERRQHELTYLPYRDWCQHCVKAKGRHAASKKQLDRQPVIQVDYCFQSTDPKLPLCKLLTAVDIVTGLGMTIVIPSKGNDDYAAAELKKFIFECGRTFGIVQYHQESSLKALCTRVCAELGGLSIRAAPKGHFQAQGSVGQMQRTFYGQLRAILYQIEESAGIEANSDCCIYPWCVKHCQWLLNRFLVHSDGRTSYFREMGQSKAPAIVPEAEAPAEALEEANENPEVQELIEQSRGMFEQEEILAYPRELSEQQRESIELQERHFQGTEISEPELPFSPGIRRPGDELEEPQGKSQRIDPDTEVPTTPAKVQRISSLYAVTCHVASVVNHIAGLIGVVETTLKNGVAVPVNVNMDHEELHQEIRLSEPVIWNVTREFPEEAQRIGMNHEMKSMRDFNVYTEVPIDQCSQEDIDNAIGVRWVKRWKTDVELRMRLVVQGCFQDSSSIDVDSIYASTPSLVTLRLLLVMALARSWEISLADISTAFLHAAIEEVVHVWPPAEYYPEANCLWRLNRAMYGLRQSPRLWQDHYASVMERLGFRRCKSDSNLYCHKSRSLYVLAYVDDLLIVGDAKLKKEFIEALSKELLVKITGELRPNTEHSFLGRKLRHNGDSIDILMPQKYIEDLLELYSMSKANSVNTTGSTSLKRIEDADVALDAKA</sequence>
<feature type="compositionally biased region" description="Low complexity" evidence="2">
    <location>
        <begin position="2687"/>
        <end position="2705"/>
    </location>
</feature>
<dbReference type="PANTHER" id="PTHR13140">
    <property type="entry name" value="MYOSIN"/>
    <property type="match status" value="1"/>
</dbReference>
<proteinExistence type="predicted"/>
<dbReference type="GO" id="GO:0015074">
    <property type="term" value="P:DNA integration"/>
    <property type="evidence" value="ECO:0007669"/>
    <property type="project" value="InterPro"/>
</dbReference>
<feature type="region of interest" description="Disordered" evidence="2">
    <location>
        <begin position="4424"/>
        <end position="4464"/>
    </location>
</feature>
<dbReference type="SUPFAM" id="SSF56349">
    <property type="entry name" value="DNA breaking-rejoining enzymes"/>
    <property type="match status" value="2"/>
</dbReference>
<dbReference type="InterPro" id="IPR036961">
    <property type="entry name" value="Kinesin_motor_dom_sf"/>
</dbReference>
<feature type="domain" description="Reverse transcriptase Ty1/copia-type" evidence="3">
    <location>
        <begin position="4572"/>
        <end position="4796"/>
    </location>
</feature>
<dbReference type="GO" id="GO:0003677">
    <property type="term" value="F:DNA binding"/>
    <property type="evidence" value="ECO:0007669"/>
    <property type="project" value="InterPro"/>
</dbReference>
<name>A0A1Q9CU15_SYMMI</name>
<dbReference type="Pfam" id="PF07727">
    <property type="entry name" value="RVT_2"/>
    <property type="match status" value="1"/>
</dbReference>
<dbReference type="GO" id="GO:0005737">
    <property type="term" value="C:cytoplasm"/>
    <property type="evidence" value="ECO:0007669"/>
    <property type="project" value="TreeGrafter"/>
</dbReference>
<dbReference type="GO" id="GO:0000146">
    <property type="term" value="F:microfilament motor activity"/>
    <property type="evidence" value="ECO:0007669"/>
    <property type="project" value="TreeGrafter"/>
</dbReference>
<dbReference type="Gene3D" id="1.10.443.10">
    <property type="entry name" value="Intergrase catalytic core"/>
    <property type="match status" value="2"/>
</dbReference>
<organism evidence="4 5">
    <name type="scientific">Symbiodinium microadriaticum</name>
    <name type="common">Dinoflagellate</name>
    <name type="synonym">Zooxanthella microadriatica</name>
    <dbReference type="NCBI Taxonomy" id="2951"/>
    <lineage>
        <taxon>Eukaryota</taxon>
        <taxon>Sar</taxon>
        <taxon>Alveolata</taxon>
        <taxon>Dinophyceae</taxon>
        <taxon>Suessiales</taxon>
        <taxon>Symbiodiniaceae</taxon>
        <taxon>Symbiodinium</taxon>
    </lineage>
</organism>
<dbReference type="EMBL" id="LSRX01000917">
    <property type="protein sequence ID" value="OLP86420.1"/>
    <property type="molecule type" value="Genomic_DNA"/>
</dbReference>
<dbReference type="InterPro" id="IPR011010">
    <property type="entry name" value="DNA_brk_join_enz"/>
</dbReference>
<evidence type="ECO:0000256" key="1">
    <source>
        <dbReference type="ARBA" id="ARBA00023172"/>
    </source>
</evidence>
<evidence type="ECO:0000313" key="5">
    <source>
        <dbReference type="Proteomes" id="UP000186817"/>
    </source>
</evidence>
<dbReference type="GO" id="GO:0006310">
    <property type="term" value="P:DNA recombination"/>
    <property type="evidence" value="ECO:0007669"/>
    <property type="project" value="UniProtKB-KW"/>
</dbReference>